<evidence type="ECO:0000313" key="3">
    <source>
        <dbReference type="Proteomes" id="UP000192934"/>
    </source>
</evidence>
<dbReference type="AlphaFoldDB" id="A0A1X7G070"/>
<organism evidence="2 3">
    <name type="scientific">Allosphingosinicella indica</name>
    <dbReference type="NCBI Taxonomy" id="941907"/>
    <lineage>
        <taxon>Bacteria</taxon>
        <taxon>Pseudomonadati</taxon>
        <taxon>Pseudomonadota</taxon>
        <taxon>Alphaproteobacteria</taxon>
        <taxon>Sphingomonadales</taxon>
        <taxon>Sphingomonadaceae</taxon>
        <taxon>Allosphingosinicella</taxon>
    </lineage>
</organism>
<reference evidence="3" key="1">
    <citation type="submission" date="2017-04" db="EMBL/GenBank/DDBJ databases">
        <authorList>
            <person name="Varghese N."/>
            <person name="Submissions S."/>
        </authorList>
    </citation>
    <scope>NUCLEOTIDE SEQUENCE [LARGE SCALE GENOMIC DNA]</scope>
    <source>
        <strain evidence="3">Dd16</strain>
    </source>
</reference>
<name>A0A1X7G070_9SPHN</name>
<dbReference type="OrthoDB" id="64737at2"/>
<feature type="transmembrane region" description="Helical" evidence="1">
    <location>
        <begin position="110"/>
        <end position="131"/>
    </location>
</feature>
<feature type="transmembrane region" description="Helical" evidence="1">
    <location>
        <begin position="189"/>
        <end position="211"/>
    </location>
</feature>
<gene>
    <name evidence="2" type="ORF">SAMN06295910_0757</name>
</gene>
<accession>A0A1X7G070</accession>
<keyword evidence="1" id="KW-0472">Membrane</keyword>
<dbReference type="RefSeq" id="WP_085217586.1">
    <property type="nucleotide sequence ID" value="NZ_LT840185.1"/>
</dbReference>
<dbReference type="InterPro" id="IPR009781">
    <property type="entry name" value="DUF1345"/>
</dbReference>
<sequence>MTAPTSIGNRIAPPRFLLFGAVLIAAAAAAIPALGWRHGTMIAFDAAALAFLLACLPLLATREAAVIRAQAARNDANRVALLGITGAVMLVLLATVAAELAQRGATPPPIAALVIATLSLAWLFSNSVYALHYAHLYYAGSGGGDRKGVDFPGTKEPDYWDFTYFAFTLGMTFQTSDVEISDRGIRRIAMLHSLAAFVYNLGILAFTINVLGG</sequence>
<evidence type="ECO:0000313" key="2">
    <source>
        <dbReference type="EMBL" id="SMF61764.1"/>
    </source>
</evidence>
<proteinExistence type="predicted"/>
<protein>
    <submittedName>
        <fullName evidence="2">Uncharacterized membrane protein</fullName>
    </submittedName>
</protein>
<keyword evidence="3" id="KW-1185">Reference proteome</keyword>
<feature type="transmembrane region" description="Helical" evidence="1">
    <location>
        <begin position="16"/>
        <end position="35"/>
    </location>
</feature>
<evidence type="ECO:0000256" key="1">
    <source>
        <dbReference type="SAM" id="Phobius"/>
    </source>
</evidence>
<feature type="transmembrane region" description="Helical" evidence="1">
    <location>
        <begin position="41"/>
        <end position="59"/>
    </location>
</feature>
<dbReference type="Proteomes" id="UP000192934">
    <property type="component" value="Chromosome I"/>
</dbReference>
<keyword evidence="1" id="KW-1133">Transmembrane helix</keyword>
<dbReference type="EMBL" id="LT840185">
    <property type="protein sequence ID" value="SMF61764.1"/>
    <property type="molecule type" value="Genomic_DNA"/>
</dbReference>
<dbReference type="STRING" id="941907.SAMN06295910_0757"/>
<dbReference type="Pfam" id="PF07077">
    <property type="entry name" value="DUF1345"/>
    <property type="match status" value="1"/>
</dbReference>
<keyword evidence="1" id="KW-0812">Transmembrane</keyword>
<feature type="transmembrane region" description="Helical" evidence="1">
    <location>
        <begin position="79"/>
        <end position="98"/>
    </location>
</feature>